<name>A0A8C5IFC8_JUNHY</name>
<dbReference type="InterPro" id="IPR037389">
    <property type="entry name" value="ODFP"/>
</dbReference>
<evidence type="ECO:0000256" key="4">
    <source>
        <dbReference type="ARBA" id="ARBA00019020"/>
    </source>
</evidence>
<evidence type="ECO:0000256" key="9">
    <source>
        <dbReference type="ARBA" id="ARBA00023069"/>
    </source>
</evidence>
<feature type="domain" description="SHSP" evidence="10">
    <location>
        <begin position="82"/>
        <end position="142"/>
    </location>
</feature>
<dbReference type="PANTHER" id="PTHR17125">
    <property type="entry name" value="OUTER DENSE FIBER PROTEIN 1"/>
    <property type="match status" value="1"/>
</dbReference>
<keyword evidence="5" id="KW-0217">Developmental protein</keyword>
<keyword evidence="8" id="KW-0744">Spermatogenesis</keyword>
<keyword evidence="9" id="KW-0966">Cell projection</keyword>
<comment type="subcellular location">
    <subcellularLocation>
        <location evidence="2">Cell projection</location>
        <location evidence="2">Cilium</location>
        <location evidence="2">Flagellum</location>
    </subcellularLocation>
    <subcellularLocation>
        <location evidence="3">Cytoplasm</location>
        <location evidence="3">Cytoskeleton</location>
        <location evidence="3">Microtubule organizing center</location>
        <location evidence="3">Centrosome</location>
    </subcellularLocation>
</comment>
<evidence type="ECO:0000256" key="2">
    <source>
        <dbReference type="ARBA" id="ARBA00004230"/>
    </source>
</evidence>
<dbReference type="Ensembl" id="ENSJHYT00000004190.1">
    <property type="protein sequence ID" value="ENSJHYP00000003395.1"/>
    <property type="gene ID" value="ENSJHYG00000002801.1"/>
</dbReference>
<dbReference type="GO" id="GO:0099513">
    <property type="term" value="C:polymeric cytoskeletal fiber"/>
    <property type="evidence" value="ECO:0007669"/>
    <property type="project" value="InterPro"/>
</dbReference>
<dbReference type="InterPro" id="IPR008978">
    <property type="entry name" value="HSP20-like_chaperone"/>
</dbReference>
<evidence type="ECO:0000256" key="8">
    <source>
        <dbReference type="ARBA" id="ARBA00022871"/>
    </source>
</evidence>
<keyword evidence="12" id="KW-1185">Reference proteome</keyword>
<protein>
    <recommendedName>
        <fullName evidence="4">Outer dense fiber protein 1</fullName>
    </recommendedName>
</protein>
<organism evidence="11 12">
    <name type="scientific">Junco hyemalis</name>
    <name type="common">Dark-eyed junco</name>
    <dbReference type="NCBI Taxonomy" id="40217"/>
    <lineage>
        <taxon>Eukaryota</taxon>
        <taxon>Metazoa</taxon>
        <taxon>Chordata</taxon>
        <taxon>Craniata</taxon>
        <taxon>Vertebrata</taxon>
        <taxon>Euteleostomi</taxon>
        <taxon>Archelosauria</taxon>
        <taxon>Archosauria</taxon>
        <taxon>Dinosauria</taxon>
        <taxon>Saurischia</taxon>
        <taxon>Theropoda</taxon>
        <taxon>Coelurosauria</taxon>
        <taxon>Aves</taxon>
        <taxon>Neognathae</taxon>
        <taxon>Neoaves</taxon>
        <taxon>Telluraves</taxon>
        <taxon>Australaves</taxon>
        <taxon>Passeriformes</taxon>
        <taxon>Passerellidae</taxon>
        <taxon>Junco</taxon>
    </lineage>
</organism>
<keyword evidence="6" id="KW-0221">Differentiation</keyword>
<evidence type="ECO:0000256" key="6">
    <source>
        <dbReference type="ARBA" id="ARBA00022782"/>
    </source>
</evidence>
<dbReference type="Pfam" id="PF00011">
    <property type="entry name" value="HSP20"/>
    <property type="match status" value="1"/>
</dbReference>
<dbReference type="GO" id="GO:0005813">
    <property type="term" value="C:centrosome"/>
    <property type="evidence" value="ECO:0007669"/>
    <property type="project" value="UniProtKB-SubCell"/>
</dbReference>
<dbReference type="GO" id="GO:0007283">
    <property type="term" value="P:spermatogenesis"/>
    <property type="evidence" value="ECO:0007669"/>
    <property type="project" value="UniProtKB-KW"/>
</dbReference>
<dbReference type="Gene3D" id="2.60.40.790">
    <property type="match status" value="1"/>
</dbReference>
<evidence type="ECO:0000256" key="7">
    <source>
        <dbReference type="ARBA" id="ARBA00022846"/>
    </source>
</evidence>
<dbReference type="Proteomes" id="UP000694408">
    <property type="component" value="Unplaced"/>
</dbReference>
<reference evidence="11" key="2">
    <citation type="submission" date="2025-09" db="UniProtKB">
        <authorList>
            <consortium name="Ensembl"/>
        </authorList>
    </citation>
    <scope>IDENTIFICATION</scope>
</reference>
<evidence type="ECO:0000313" key="12">
    <source>
        <dbReference type="Proteomes" id="UP000694408"/>
    </source>
</evidence>
<evidence type="ECO:0000256" key="5">
    <source>
        <dbReference type="ARBA" id="ARBA00022473"/>
    </source>
</evidence>
<reference evidence="11" key="1">
    <citation type="submission" date="2025-08" db="UniProtKB">
        <authorList>
            <consortium name="Ensembl"/>
        </authorList>
    </citation>
    <scope>IDENTIFICATION</scope>
</reference>
<evidence type="ECO:0000256" key="3">
    <source>
        <dbReference type="ARBA" id="ARBA00004300"/>
    </source>
</evidence>
<accession>A0A8C5IFC8</accession>
<dbReference type="PANTHER" id="PTHR17125:SF2">
    <property type="entry name" value="OUTER DENSE FIBER PROTEIN 1"/>
    <property type="match status" value="1"/>
</dbReference>
<evidence type="ECO:0000313" key="11">
    <source>
        <dbReference type="Ensembl" id="ENSJHYP00000003395.1"/>
    </source>
</evidence>
<comment type="function">
    <text evidence="1">Component of the outer dense fibers (ODF) of spermatozoa. ODF are filamentous structures located on the outside of the axoneme in the midpiece and principal piece of the mammalian sperm tail and may help to maintain the passive elastic structures and elastic recoil of the sperm tail.</text>
</comment>
<dbReference type="AlphaFoldDB" id="A0A8C5IFC8"/>
<dbReference type="InterPro" id="IPR002068">
    <property type="entry name" value="A-crystallin/Hsp20_dom"/>
</dbReference>
<proteinExistence type="predicted"/>
<sequence>MAHCYFQEDSMQNLRQINRQMRLLDLRLQLLRDRLCTARMNRCVLSCCSLPSPCFRRRCVAVRNDRLGMMLNSCSGQNLALIDVKGFDPKDITVTVKDGKVTVSAERKMECNTPLAKTSNYKRFVKEFCLPPGVCDKEVTYSVESKCLPPPKCCPPPKCYPYLCPY</sequence>
<dbReference type="SUPFAM" id="SSF49764">
    <property type="entry name" value="HSP20-like chaperones"/>
    <property type="match status" value="1"/>
</dbReference>
<keyword evidence="7" id="KW-0282">Flagellum</keyword>
<evidence type="ECO:0000256" key="1">
    <source>
        <dbReference type="ARBA" id="ARBA00001979"/>
    </source>
</evidence>
<keyword evidence="9" id="KW-0969">Cilium</keyword>
<evidence type="ECO:0000259" key="10">
    <source>
        <dbReference type="Pfam" id="PF00011"/>
    </source>
</evidence>
<dbReference type="GO" id="GO:0031514">
    <property type="term" value="C:motile cilium"/>
    <property type="evidence" value="ECO:0007669"/>
    <property type="project" value="UniProtKB-SubCell"/>
</dbReference>
<dbReference type="GO" id="GO:0030154">
    <property type="term" value="P:cell differentiation"/>
    <property type="evidence" value="ECO:0007669"/>
    <property type="project" value="UniProtKB-KW"/>
</dbReference>